<dbReference type="EMBL" id="GGEC01086874">
    <property type="protein sequence ID" value="MBX67358.1"/>
    <property type="molecule type" value="Transcribed_RNA"/>
</dbReference>
<proteinExistence type="predicted"/>
<sequence>MLLLSVRETLLLKYELVR</sequence>
<reference evidence="1" key="1">
    <citation type="submission" date="2018-02" db="EMBL/GenBank/DDBJ databases">
        <title>Rhizophora mucronata_Transcriptome.</title>
        <authorList>
            <person name="Meera S.P."/>
            <person name="Sreeshan A."/>
            <person name="Augustine A."/>
        </authorList>
    </citation>
    <scope>NUCLEOTIDE SEQUENCE</scope>
    <source>
        <tissue evidence="1">Leaf</tissue>
    </source>
</reference>
<evidence type="ECO:0000313" key="1">
    <source>
        <dbReference type="EMBL" id="MBX67358.1"/>
    </source>
</evidence>
<name>A0A2P2QK21_RHIMU</name>
<organism evidence="1">
    <name type="scientific">Rhizophora mucronata</name>
    <name type="common">Asiatic mangrove</name>
    <dbReference type="NCBI Taxonomy" id="61149"/>
    <lineage>
        <taxon>Eukaryota</taxon>
        <taxon>Viridiplantae</taxon>
        <taxon>Streptophyta</taxon>
        <taxon>Embryophyta</taxon>
        <taxon>Tracheophyta</taxon>
        <taxon>Spermatophyta</taxon>
        <taxon>Magnoliopsida</taxon>
        <taxon>eudicotyledons</taxon>
        <taxon>Gunneridae</taxon>
        <taxon>Pentapetalae</taxon>
        <taxon>rosids</taxon>
        <taxon>fabids</taxon>
        <taxon>Malpighiales</taxon>
        <taxon>Rhizophoraceae</taxon>
        <taxon>Rhizophora</taxon>
    </lineage>
</organism>
<protein>
    <submittedName>
        <fullName evidence="1">Uncharacterized protein</fullName>
    </submittedName>
</protein>
<accession>A0A2P2QK21</accession>
<dbReference type="AlphaFoldDB" id="A0A2P2QK21"/>